<accession>A0ABW2EFM7</accession>
<dbReference type="Pfam" id="PF13489">
    <property type="entry name" value="Methyltransf_23"/>
    <property type="match status" value="1"/>
</dbReference>
<evidence type="ECO:0000313" key="1">
    <source>
        <dbReference type="EMBL" id="MFC7060306.1"/>
    </source>
</evidence>
<dbReference type="InterPro" id="IPR029063">
    <property type="entry name" value="SAM-dependent_MTases_sf"/>
</dbReference>
<dbReference type="GO" id="GO:0008168">
    <property type="term" value="F:methyltransferase activity"/>
    <property type="evidence" value="ECO:0007669"/>
    <property type="project" value="UniProtKB-KW"/>
</dbReference>
<sequence length="193" mass="22862">MELSPSLYHWLIRPKWITQKHIHQNVKEHFDFENKKILDFGAGTGANCPLCLPSNYYGIDPDVSRINYAKRIYPDYTFDVFKNSKIPLKDSSVDVILIVAVLHHIHPKEIKTYIKEFQRILKPNGGKIIVMEPCFTNEKSISNWFMDKNDNGDYIKNEKAYLNYFQQHGFRAKVLKKYRKCFFYHELFFCASI</sequence>
<keyword evidence="1" id="KW-0489">Methyltransferase</keyword>
<reference evidence="2" key="1">
    <citation type="journal article" date="2019" name="Int. J. Syst. Evol. Microbiol.">
        <title>The Global Catalogue of Microorganisms (GCM) 10K type strain sequencing project: providing services to taxonomists for standard genome sequencing and annotation.</title>
        <authorList>
            <consortium name="The Broad Institute Genomics Platform"/>
            <consortium name="The Broad Institute Genome Sequencing Center for Infectious Disease"/>
            <person name="Wu L."/>
            <person name="Ma J."/>
        </authorList>
    </citation>
    <scope>NUCLEOTIDE SEQUENCE [LARGE SCALE GENOMIC DNA]</scope>
    <source>
        <strain evidence="2">CGMCC 4.1621</strain>
    </source>
</reference>
<dbReference type="EMBL" id="JBHSZV010000004">
    <property type="protein sequence ID" value="MFC7060306.1"/>
    <property type="molecule type" value="Genomic_DNA"/>
</dbReference>
<keyword evidence="2" id="KW-1185">Reference proteome</keyword>
<name>A0ABW2EFM7_9BACI</name>
<comment type="caution">
    <text evidence="1">The sequence shown here is derived from an EMBL/GenBank/DDBJ whole genome shotgun (WGS) entry which is preliminary data.</text>
</comment>
<gene>
    <name evidence="1" type="ORF">ACFQIC_00280</name>
</gene>
<keyword evidence="1" id="KW-0808">Transferase</keyword>
<organism evidence="1 2">
    <name type="scientific">Halobacillus seohaensis</name>
    <dbReference type="NCBI Taxonomy" id="447421"/>
    <lineage>
        <taxon>Bacteria</taxon>
        <taxon>Bacillati</taxon>
        <taxon>Bacillota</taxon>
        <taxon>Bacilli</taxon>
        <taxon>Bacillales</taxon>
        <taxon>Bacillaceae</taxon>
        <taxon>Halobacillus</taxon>
    </lineage>
</organism>
<proteinExistence type="predicted"/>
<protein>
    <submittedName>
        <fullName evidence="1">Class I SAM-dependent methyltransferase</fullName>
        <ecNumber evidence="1">2.1.-.-</ecNumber>
    </submittedName>
</protein>
<dbReference type="SUPFAM" id="SSF53335">
    <property type="entry name" value="S-adenosyl-L-methionine-dependent methyltransferases"/>
    <property type="match status" value="1"/>
</dbReference>
<dbReference type="PANTHER" id="PTHR43861:SF1">
    <property type="entry name" value="TRANS-ACONITATE 2-METHYLTRANSFERASE"/>
    <property type="match status" value="1"/>
</dbReference>
<dbReference type="PANTHER" id="PTHR43861">
    <property type="entry name" value="TRANS-ACONITATE 2-METHYLTRANSFERASE-RELATED"/>
    <property type="match status" value="1"/>
</dbReference>
<evidence type="ECO:0000313" key="2">
    <source>
        <dbReference type="Proteomes" id="UP001596410"/>
    </source>
</evidence>
<dbReference type="Gene3D" id="3.40.50.150">
    <property type="entry name" value="Vaccinia Virus protein VP39"/>
    <property type="match status" value="1"/>
</dbReference>
<dbReference type="EC" id="2.1.-.-" evidence="1"/>
<dbReference type="CDD" id="cd02440">
    <property type="entry name" value="AdoMet_MTases"/>
    <property type="match status" value="1"/>
</dbReference>
<dbReference type="Proteomes" id="UP001596410">
    <property type="component" value="Unassembled WGS sequence"/>
</dbReference>
<dbReference type="GO" id="GO:0032259">
    <property type="term" value="P:methylation"/>
    <property type="evidence" value="ECO:0007669"/>
    <property type="project" value="UniProtKB-KW"/>
</dbReference>